<evidence type="ECO:0000313" key="8">
    <source>
        <dbReference type="EMBL" id="ORX66045.1"/>
    </source>
</evidence>
<evidence type="ECO:0000256" key="1">
    <source>
        <dbReference type="ARBA" id="ARBA00004477"/>
    </source>
</evidence>
<evidence type="ECO:0000256" key="7">
    <source>
        <dbReference type="RuleBase" id="RU365085"/>
    </source>
</evidence>
<comment type="function">
    <text evidence="7">Stabilizer subunit of the dolichol-phosphate mannose (DPM) synthase complex; tethers catalytic subunit to the ER.</text>
</comment>
<dbReference type="EMBL" id="MCFD01000018">
    <property type="protein sequence ID" value="ORX66045.1"/>
    <property type="molecule type" value="Genomic_DNA"/>
</dbReference>
<gene>
    <name evidence="8" type="ORF">DL89DRAFT_270433</name>
</gene>
<dbReference type="InterPro" id="IPR013174">
    <property type="entry name" value="DPM3"/>
</dbReference>
<sequence length="92" mass="9962">MARAQQVGTMLAAAAGLWLLGLVGLLPLPEVLQTQVWPVLPLLALVSLGAYAFVNIGYNLLVFRECPEAYHELMQEISEAKDDLRANGVDIA</sequence>
<dbReference type="AlphaFoldDB" id="A0A1Y1VYD2"/>
<keyword evidence="3 7" id="KW-0812">Transmembrane</keyword>
<dbReference type="GeneID" id="63805351"/>
<keyword evidence="8" id="KW-0328">Glycosyltransferase</keyword>
<dbReference type="Pfam" id="PF08285">
    <property type="entry name" value="DPM3"/>
    <property type="match status" value="1"/>
</dbReference>
<keyword evidence="9" id="KW-1185">Reference proteome</keyword>
<name>A0A1Y1VYD2_9FUNG</name>
<dbReference type="Proteomes" id="UP000193922">
    <property type="component" value="Unassembled WGS sequence"/>
</dbReference>
<accession>A0A1Y1VYD2</accession>
<dbReference type="GO" id="GO:0006506">
    <property type="term" value="P:GPI anchor biosynthetic process"/>
    <property type="evidence" value="ECO:0007669"/>
    <property type="project" value="TreeGrafter"/>
</dbReference>
<evidence type="ECO:0000256" key="2">
    <source>
        <dbReference type="ARBA" id="ARBA00010430"/>
    </source>
</evidence>
<feature type="transmembrane region" description="Helical" evidence="7">
    <location>
        <begin position="35"/>
        <end position="54"/>
    </location>
</feature>
<keyword evidence="5 7" id="KW-1133">Transmembrane helix</keyword>
<organism evidence="8 9">
    <name type="scientific">Linderina pennispora</name>
    <dbReference type="NCBI Taxonomy" id="61395"/>
    <lineage>
        <taxon>Eukaryota</taxon>
        <taxon>Fungi</taxon>
        <taxon>Fungi incertae sedis</taxon>
        <taxon>Zoopagomycota</taxon>
        <taxon>Kickxellomycotina</taxon>
        <taxon>Kickxellomycetes</taxon>
        <taxon>Kickxellales</taxon>
        <taxon>Kickxellaceae</taxon>
        <taxon>Linderina</taxon>
    </lineage>
</organism>
<dbReference type="OrthoDB" id="2014333at2759"/>
<dbReference type="UniPathway" id="UPA00378"/>
<dbReference type="RefSeq" id="XP_040740096.1">
    <property type="nucleotide sequence ID" value="XM_040888703.1"/>
</dbReference>
<comment type="pathway">
    <text evidence="7">Protein modification; protein glycosylation.</text>
</comment>
<reference evidence="8 9" key="1">
    <citation type="submission" date="2016-07" db="EMBL/GenBank/DDBJ databases">
        <title>Pervasive Adenine N6-methylation of Active Genes in Fungi.</title>
        <authorList>
            <consortium name="DOE Joint Genome Institute"/>
            <person name="Mondo S.J."/>
            <person name="Dannebaum R.O."/>
            <person name="Kuo R.C."/>
            <person name="Labutti K."/>
            <person name="Haridas S."/>
            <person name="Kuo A."/>
            <person name="Salamov A."/>
            <person name="Ahrendt S.R."/>
            <person name="Lipzen A."/>
            <person name="Sullivan W."/>
            <person name="Andreopoulos W.B."/>
            <person name="Clum A."/>
            <person name="Lindquist E."/>
            <person name="Daum C."/>
            <person name="Ramamoorthy G.K."/>
            <person name="Gryganskyi A."/>
            <person name="Culley D."/>
            <person name="Magnuson J.K."/>
            <person name="James T.Y."/>
            <person name="O'Malley M.A."/>
            <person name="Stajich J.E."/>
            <person name="Spatafora J.W."/>
            <person name="Visel A."/>
            <person name="Grigoriev I.V."/>
        </authorList>
    </citation>
    <scope>NUCLEOTIDE SEQUENCE [LARGE SCALE GENOMIC DNA]</scope>
    <source>
        <strain evidence="8 9">ATCC 12442</strain>
    </source>
</reference>
<feature type="transmembrane region" description="Helical" evidence="7">
    <location>
        <begin position="7"/>
        <end position="29"/>
    </location>
</feature>
<dbReference type="STRING" id="61395.A0A1Y1VYD2"/>
<comment type="subunit">
    <text evidence="7">Component of the dolichol-phosphate mannose (DPM) synthase complex.</text>
</comment>
<comment type="caution">
    <text evidence="8">The sequence shown here is derived from an EMBL/GenBank/DDBJ whole genome shotgun (WGS) entry which is preliminary data.</text>
</comment>
<evidence type="ECO:0000256" key="5">
    <source>
        <dbReference type="ARBA" id="ARBA00022989"/>
    </source>
</evidence>
<comment type="subcellular location">
    <subcellularLocation>
        <location evidence="1 7">Endoplasmic reticulum membrane</location>
        <topology evidence="1 7">Multi-pass membrane protein</topology>
    </subcellularLocation>
</comment>
<dbReference type="GO" id="GO:0016757">
    <property type="term" value="F:glycosyltransferase activity"/>
    <property type="evidence" value="ECO:0007669"/>
    <property type="project" value="UniProtKB-KW"/>
</dbReference>
<keyword evidence="6 7" id="KW-0472">Membrane</keyword>
<evidence type="ECO:0000256" key="6">
    <source>
        <dbReference type="ARBA" id="ARBA00023136"/>
    </source>
</evidence>
<keyword evidence="8" id="KW-0808">Transferase</keyword>
<keyword evidence="4 7" id="KW-0256">Endoplasmic reticulum</keyword>
<dbReference type="PANTHER" id="PTHR16433">
    <property type="entry name" value="DOLICHOL-PHOSPHATE MANNOSYLTRANSFERASE SUBUNIT 3"/>
    <property type="match status" value="1"/>
</dbReference>
<dbReference type="GO" id="GO:0033185">
    <property type="term" value="C:dolichol-phosphate-mannose synthase complex"/>
    <property type="evidence" value="ECO:0007669"/>
    <property type="project" value="TreeGrafter"/>
</dbReference>
<comment type="similarity">
    <text evidence="2 7">Belongs to the DPM3 family.</text>
</comment>
<proteinExistence type="inferred from homology"/>
<dbReference type="GO" id="GO:0005789">
    <property type="term" value="C:endoplasmic reticulum membrane"/>
    <property type="evidence" value="ECO:0007669"/>
    <property type="project" value="UniProtKB-SubCell"/>
</dbReference>
<dbReference type="PANTHER" id="PTHR16433:SF0">
    <property type="entry name" value="DOLICHOL-PHOSPHATE MANNOSYLTRANSFERASE SUBUNIT 3"/>
    <property type="match status" value="1"/>
</dbReference>
<evidence type="ECO:0000256" key="4">
    <source>
        <dbReference type="ARBA" id="ARBA00022824"/>
    </source>
</evidence>
<protein>
    <recommendedName>
        <fullName evidence="7">Dolichol-phosphate mannosyltransferase subunit 3</fullName>
    </recommendedName>
</protein>
<evidence type="ECO:0000313" key="9">
    <source>
        <dbReference type="Proteomes" id="UP000193922"/>
    </source>
</evidence>
<evidence type="ECO:0000256" key="3">
    <source>
        <dbReference type="ARBA" id="ARBA00022692"/>
    </source>
</evidence>